<dbReference type="InterPro" id="IPR029052">
    <property type="entry name" value="Metallo-depent_PP-like"/>
</dbReference>
<keyword evidence="3 4" id="KW-0119">Carbohydrate metabolism</keyword>
<evidence type="ECO:0000313" key="5">
    <source>
        <dbReference type="EMBL" id="MBO0475930.1"/>
    </source>
</evidence>
<dbReference type="RefSeq" id="WP_206964803.1">
    <property type="nucleotide sequence ID" value="NZ_JAFLVX010000008.1"/>
</dbReference>
<comment type="similarity">
    <text evidence="4">Belongs to the FBPase class 3 family.</text>
</comment>
<accession>A0ABS3HQB5</accession>
<keyword evidence="6" id="KW-1185">Reference proteome</keyword>
<dbReference type="PIRSF" id="PIRSF000906">
    <property type="entry name" value="FBPtase_Bacill"/>
    <property type="match status" value="1"/>
</dbReference>
<name>A0ABS3HQB5_9ENTE</name>
<dbReference type="EMBL" id="JAFLVX010000008">
    <property type="protein sequence ID" value="MBO0475930.1"/>
    <property type="molecule type" value="Genomic_DNA"/>
</dbReference>
<dbReference type="EC" id="3.1.3.11" evidence="4"/>
<evidence type="ECO:0000256" key="2">
    <source>
        <dbReference type="ARBA" id="ARBA00023211"/>
    </source>
</evidence>
<protein>
    <recommendedName>
        <fullName evidence="4">Fructose-1,6-bisphosphatase class 3</fullName>
        <shortName evidence="4">FBPase class 3</shortName>
        <ecNumber evidence="4">3.1.3.11</ecNumber>
    </recommendedName>
    <alternativeName>
        <fullName evidence="4">D-fructose-1,6-bisphosphate 1-phosphohydrolase class 3</fullName>
    </alternativeName>
</protein>
<proteinExistence type="inferred from homology"/>
<sequence>MKKDKYFDLLSTKFNTSEEIVSEIINLKAILDLPKGTEHFVSDLHGEYSAFQHILRNGSGNIKEKIRELFHQQLSTKEQNELATLIYYPEKRLKVLTLEQPTQWYKQTIDHLIQVIRFCSSKYTRSKLRKTFPKRFSYIIEELLSETNAHNDKQQYTHQIIDNIISLNQAENLIIDLSYIIQRLVVDHLHVVGDIYDRGPEPDNIIERLMTHHSVDIQWGNHDIIWIGAAAGSPICMMNTIRISARYNNLSIIEDTYGINLRPLLTYAEKYYEDNPAFRPKLDNDHTLSQEEILETTKIHQAAAILQFKLEEQLVRRRPEFMMEHRLLLSHTNFKEQTVTIKGQTYPLHDTCFKTVDPENPSELTQEELEVIQRLLHNFIHSEKLKRHMNFLLEKGSMYLVHNENLLIHGCVPLNEDGSFQSIQLNNTTYQGKALLDFFETALRKAYQNPFIPDDYETDSLWYLWSGESSSLFGKKEMTTFERYFIHEKNTHTEEKNAYYSLREQEETITDILQEFGLYGPDSHLINGHTPIKEIKGENPIKANGKLVVIDGGFSKPYQKTTGLAGYTLLYNSYGMQLVAHKPFSSVRQVIEEQDDILSMKRLVDRPVKRKLVKDTSVGLKLNAEIEELLHLLEYVNYFYRK</sequence>
<gene>
    <name evidence="4" type="primary">fbp</name>
    <name evidence="5" type="ORF">DOK76_02530</name>
</gene>
<dbReference type="HAMAP" id="MF_01854">
    <property type="entry name" value="FBPase_class3"/>
    <property type="match status" value="1"/>
</dbReference>
<comment type="catalytic activity">
    <reaction evidence="4">
        <text>beta-D-fructose 1,6-bisphosphate + H2O = beta-D-fructose 6-phosphate + phosphate</text>
        <dbReference type="Rhea" id="RHEA:11064"/>
        <dbReference type="ChEBI" id="CHEBI:15377"/>
        <dbReference type="ChEBI" id="CHEBI:32966"/>
        <dbReference type="ChEBI" id="CHEBI:43474"/>
        <dbReference type="ChEBI" id="CHEBI:57634"/>
        <dbReference type="EC" id="3.1.3.11"/>
    </reaction>
</comment>
<comment type="caution">
    <text evidence="5">The sequence shown here is derived from an EMBL/GenBank/DDBJ whole genome shotgun (WGS) entry which is preliminary data.</text>
</comment>
<comment type="pathway">
    <text evidence="4">Carbohydrate biosynthesis; gluconeogenesis.</text>
</comment>
<dbReference type="InterPro" id="IPR009164">
    <property type="entry name" value="FBPtase_class3"/>
</dbReference>
<keyword evidence="1 4" id="KW-0378">Hydrolase</keyword>
<dbReference type="Proteomes" id="UP000664857">
    <property type="component" value="Unassembled WGS sequence"/>
</dbReference>
<evidence type="ECO:0000313" key="6">
    <source>
        <dbReference type="Proteomes" id="UP000664857"/>
    </source>
</evidence>
<comment type="cofactor">
    <cofactor evidence="4">
        <name>Mn(2+)</name>
        <dbReference type="ChEBI" id="CHEBI:29035"/>
    </cofactor>
</comment>
<dbReference type="Pfam" id="PF06874">
    <property type="entry name" value="FBPase_2"/>
    <property type="match status" value="1"/>
</dbReference>
<keyword evidence="2 4" id="KW-0464">Manganese</keyword>
<dbReference type="Gene3D" id="3.60.21.10">
    <property type="match status" value="1"/>
</dbReference>
<dbReference type="SUPFAM" id="SSF56300">
    <property type="entry name" value="Metallo-dependent phosphatases"/>
    <property type="match status" value="1"/>
</dbReference>
<evidence type="ECO:0000256" key="1">
    <source>
        <dbReference type="ARBA" id="ARBA00022801"/>
    </source>
</evidence>
<organism evidence="5 6">
    <name type="scientific">Candidatus Vagococcus giribetii</name>
    <dbReference type="NCBI Taxonomy" id="2230876"/>
    <lineage>
        <taxon>Bacteria</taxon>
        <taxon>Bacillati</taxon>
        <taxon>Bacillota</taxon>
        <taxon>Bacilli</taxon>
        <taxon>Lactobacillales</taxon>
        <taxon>Enterococcaceae</taxon>
        <taxon>Vagococcus</taxon>
    </lineage>
</organism>
<evidence type="ECO:0000256" key="3">
    <source>
        <dbReference type="ARBA" id="ARBA00023277"/>
    </source>
</evidence>
<reference evidence="5 6" key="1">
    <citation type="submission" date="2021-03" db="EMBL/GenBank/DDBJ databases">
        <title>Enterococcal diversity collection.</title>
        <authorList>
            <person name="Gilmore M.S."/>
            <person name="Schwartzman J."/>
            <person name="Van Tyne D."/>
            <person name="Martin M."/>
            <person name="Earl A.M."/>
            <person name="Manson A.L."/>
            <person name="Straub T."/>
            <person name="Salamzade R."/>
            <person name="Saavedra J."/>
            <person name="Lebreton F."/>
            <person name="Prichula J."/>
            <person name="Schaufler K."/>
            <person name="Gaca A."/>
            <person name="Sgardioli B."/>
            <person name="Wagenaar J."/>
            <person name="Strong T."/>
        </authorList>
    </citation>
    <scope>NUCLEOTIDE SEQUENCE [LARGE SCALE GENOMIC DNA]</scope>
    <source>
        <strain evidence="5 6">DIV0080</strain>
    </source>
</reference>
<evidence type="ECO:0000256" key="4">
    <source>
        <dbReference type="HAMAP-Rule" id="MF_01854"/>
    </source>
</evidence>